<keyword evidence="2" id="KW-1133">Transmembrane helix</keyword>
<keyword evidence="4" id="KW-1185">Reference proteome</keyword>
<feature type="compositionally biased region" description="Basic residues" evidence="1">
    <location>
        <begin position="305"/>
        <end position="319"/>
    </location>
</feature>
<evidence type="ECO:0000256" key="2">
    <source>
        <dbReference type="SAM" id="Phobius"/>
    </source>
</evidence>
<name>A0AAV9HFC9_9PEZI</name>
<evidence type="ECO:0000313" key="4">
    <source>
        <dbReference type="Proteomes" id="UP001321749"/>
    </source>
</evidence>
<dbReference type="EMBL" id="MU865033">
    <property type="protein sequence ID" value="KAK4459574.1"/>
    <property type="molecule type" value="Genomic_DNA"/>
</dbReference>
<comment type="caution">
    <text evidence="3">The sequence shown here is derived from an EMBL/GenBank/DDBJ whole genome shotgun (WGS) entry which is preliminary data.</text>
</comment>
<evidence type="ECO:0000256" key="1">
    <source>
        <dbReference type="SAM" id="MobiDB-lite"/>
    </source>
</evidence>
<evidence type="ECO:0000313" key="3">
    <source>
        <dbReference type="EMBL" id="KAK4459574.1"/>
    </source>
</evidence>
<reference evidence="3" key="1">
    <citation type="journal article" date="2023" name="Mol. Phylogenet. Evol.">
        <title>Genome-scale phylogeny and comparative genomics of the fungal order Sordariales.</title>
        <authorList>
            <person name="Hensen N."/>
            <person name="Bonometti L."/>
            <person name="Westerberg I."/>
            <person name="Brannstrom I.O."/>
            <person name="Guillou S."/>
            <person name="Cros-Aarteil S."/>
            <person name="Calhoun S."/>
            <person name="Haridas S."/>
            <person name="Kuo A."/>
            <person name="Mondo S."/>
            <person name="Pangilinan J."/>
            <person name="Riley R."/>
            <person name="LaButti K."/>
            <person name="Andreopoulos B."/>
            <person name="Lipzen A."/>
            <person name="Chen C."/>
            <person name="Yan M."/>
            <person name="Daum C."/>
            <person name="Ng V."/>
            <person name="Clum A."/>
            <person name="Steindorff A."/>
            <person name="Ohm R.A."/>
            <person name="Martin F."/>
            <person name="Silar P."/>
            <person name="Natvig D.O."/>
            <person name="Lalanne C."/>
            <person name="Gautier V."/>
            <person name="Ament-Velasquez S.L."/>
            <person name="Kruys A."/>
            <person name="Hutchinson M.I."/>
            <person name="Powell A.J."/>
            <person name="Barry K."/>
            <person name="Miller A.N."/>
            <person name="Grigoriev I.V."/>
            <person name="Debuchy R."/>
            <person name="Gladieux P."/>
            <person name="Hiltunen Thoren M."/>
            <person name="Johannesson H."/>
        </authorList>
    </citation>
    <scope>NUCLEOTIDE SEQUENCE</scope>
    <source>
        <strain evidence="3">PSN324</strain>
    </source>
</reference>
<feature type="region of interest" description="Disordered" evidence="1">
    <location>
        <begin position="296"/>
        <end position="319"/>
    </location>
</feature>
<dbReference type="Proteomes" id="UP001321749">
    <property type="component" value="Unassembled WGS sequence"/>
</dbReference>
<feature type="transmembrane region" description="Helical" evidence="2">
    <location>
        <begin position="158"/>
        <end position="178"/>
    </location>
</feature>
<protein>
    <submittedName>
        <fullName evidence="3">Uncharacterized protein</fullName>
    </submittedName>
</protein>
<accession>A0AAV9HFC9</accession>
<keyword evidence="2" id="KW-0812">Transmembrane</keyword>
<reference evidence="3" key="2">
    <citation type="submission" date="2023-06" db="EMBL/GenBank/DDBJ databases">
        <authorList>
            <consortium name="Lawrence Berkeley National Laboratory"/>
            <person name="Mondo S.J."/>
            <person name="Hensen N."/>
            <person name="Bonometti L."/>
            <person name="Westerberg I."/>
            <person name="Brannstrom I.O."/>
            <person name="Guillou S."/>
            <person name="Cros-Aarteil S."/>
            <person name="Calhoun S."/>
            <person name="Haridas S."/>
            <person name="Kuo A."/>
            <person name="Pangilinan J."/>
            <person name="Riley R."/>
            <person name="Labutti K."/>
            <person name="Andreopoulos B."/>
            <person name="Lipzen A."/>
            <person name="Chen C."/>
            <person name="Yanf M."/>
            <person name="Daum C."/>
            <person name="Ng V."/>
            <person name="Clum A."/>
            <person name="Steindorff A."/>
            <person name="Ohm R."/>
            <person name="Martin F."/>
            <person name="Silar P."/>
            <person name="Natvig D."/>
            <person name="Lalanne C."/>
            <person name="Gautier V."/>
            <person name="Ament-Velasquez S.L."/>
            <person name="Kruys A."/>
            <person name="Hutchinson M.I."/>
            <person name="Powell A.J."/>
            <person name="Barry K."/>
            <person name="Miller A.N."/>
            <person name="Grigoriev I.V."/>
            <person name="Debuchy R."/>
            <person name="Gladieux P."/>
            <person name="Thoren M.H."/>
            <person name="Johannesson H."/>
        </authorList>
    </citation>
    <scope>NUCLEOTIDE SEQUENCE</scope>
    <source>
        <strain evidence="3">PSN324</strain>
    </source>
</reference>
<keyword evidence="2" id="KW-0472">Membrane</keyword>
<sequence>MSSQNTNQPSEYLRPLPKSLQKSNSHHLITETHQRWHEYIFVHLTNTVKPQISKRNSWTRGLCILLQILGGMAFIIACISLWPAIASAAESRKANKLAQWTSTKDFLEFCESRGFDTPPCLSAENLTLVAPPGLPISKRRRSPPSGPMKSTGALIPDLFSLTGIILLTLCAVAVLGLAETFRVGYRFRPFLRSLRRVNLGPFPKGLDQLALPYYHSNIFCDLTPFTAVGRKGTNSTDCHSEHLEEAISSNCGSRVPRKRTTGKRRRVGYSRYKTANNHLQKGLDDTSEDEFYTSGSVRETDARRDRTRLRRRGKRVGGW</sequence>
<dbReference type="AlphaFoldDB" id="A0AAV9HFC9"/>
<organism evidence="3 4">
    <name type="scientific">Cladorrhinum samala</name>
    <dbReference type="NCBI Taxonomy" id="585594"/>
    <lineage>
        <taxon>Eukaryota</taxon>
        <taxon>Fungi</taxon>
        <taxon>Dikarya</taxon>
        <taxon>Ascomycota</taxon>
        <taxon>Pezizomycotina</taxon>
        <taxon>Sordariomycetes</taxon>
        <taxon>Sordariomycetidae</taxon>
        <taxon>Sordariales</taxon>
        <taxon>Podosporaceae</taxon>
        <taxon>Cladorrhinum</taxon>
    </lineage>
</organism>
<feature type="transmembrane region" description="Helical" evidence="2">
    <location>
        <begin position="62"/>
        <end position="85"/>
    </location>
</feature>
<gene>
    <name evidence="3" type="ORF">QBC42DRAFT_6500</name>
</gene>
<proteinExistence type="predicted"/>